<dbReference type="Proteomes" id="UP001482620">
    <property type="component" value="Unassembled WGS sequence"/>
</dbReference>
<comment type="caution">
    <text evidence="1">The sequence shown here is derived from an EMBL/GenBank/DDBJ whole genome shotgun (WGS) entry which is preliminary data.</text>
</comment>
<protein>
    <submittedName>
        <fullName evidence="1">Uncharacterized protein</fullName>
    </submittedName>
</protein>
<name>A0ABV0VBU1_9TELE</name>
<sequence length="115" mass="13241">MTPTLEPDIHTLNTRHIIISDTPEKGSNQSPETTVVTLKSMQGNNCYDKKHTAQAFPRWLRFYSCLFPLPFKHLCKLSFPLLLFPIPASLFEQVWHSETGRQRHWCVTVPMATTS</sequence>
<organism evidence="1 2">
    <name type="scientific">Ilyodon furcidens</name>
    <name type="common">goldbreast splitfin</name>
    <dbReference type="NCBI Taxonomy" id="33524"/>
    <lineage>
        <taxon>Eukaryota</taxon>
        <taxon>Metazoa</taxon>
        <taxon>Chordata</taxon>
        <taxon>Craniata</taxon>
        <taxon>Vertebrata</taxon>
        <taxon>Euteleostomi</taxon>
        <taxon>Actinopterygii</taxon>
        <taxon>Neopterygii</taxon>
        <taxon>Teleostei</taxon>
        <taxon>Neoteleostei</taxon>
        <taxon>Acanthomorphata</taxon>
        <taxon>Ovalentaria</taxon>
        <taxon>Atherinomorphae</taxon>
        <taxon>Cyprinodontiformes</taxon>
        <taxon>Goodeidae</taxon>
        <taxon>Ilyodon</taxon>
    </lineage>
</organism>
<evidence type="ECO:0000313" key="1">
    <source>
        <dbReference type="EMBL" id="MEQ2254777.1"/>
    </source>
</evidence>
<gene>
    <name evidence="1" type="ORF">ILYODFUR_007073</name>
</gene>
<accession>A0ABV0VBU1</accession>
<reference evidence="1 2" key="1">
    <citation type="submission" date="2021-06" db="EMBL/GenBank/DDBJ databases">
        <authorList>
            <person name="Palmer J.M."/>
        </authorList>
    </citation>
    <scope>NUCLEOTIDE SEQUENCE [LARGE SCALE GENOMIC DNA]</scope>
    <source>
        <strain evidence="2">if_2019</strain>
        <tissue evidence="1">Muscle</tissue>
    </source>
</reference>
<evidence type="ECO:0000313" key="2">
    <source>
        <dbReference type="Proteomes" id="UP001482620"/>
    </source>
</evidence>
<keyword evidence="2" id="KW-1185">Reference proteome</keyword>
<dbReference type="EMBL" id="JAHRIQ010104716">
    <property type="protein sequence ID" value="MEQ2254777.1"/>
    <property type="molecule type" value="Genomic_DNA"/>
</dbReference>
<proteinExistence type="predicted"/>